<dbReference type="GO" id="GO:0005634">
    <property type="term" value="C:nucleus"/>
    <property type="evidence" value="ECO:0007669"/>
    <property type="project" value="TreeGrafter"/>
</dbReference>
<organism evidence="5 6">
    <name type="scientific">Pisum sativum</name>
    <name type="common">Garden pea</name>
    <name type="synonym">Lathyrus oleraceus</name>
    <dbReference type="NCBI Taxonomy" id="3888"/>
    <lineage>
        <taxon>Eukaryota</taxon>
        <taxon>Viridiplantae</taxon>
        <taxon>Streptophyta</taxon>
        <taxon>Embryophyta</taxon>
        <taxon>Tracheophyta</taxon>
        <taxon>Spermatophyta</taxon>
        <taxon>Magnoliopsida</taxon>
        <taxon>eudicotyledons</taxon>
        <taxon>Gunneridae</taxon>
        <taxon>Pentapetalae</taxon>
        <taxon>rosids</taxon>
        <taxon>fabids</taxon>
        <taxon>Fabales</taxon>
        <taxon>Fabaceae</taxon>
        <taxon>Papilionoideae</taxon>
        <taxon>50 kb inversion clade</taxon>
        <taxon>NPAAA clade</taxon>
        <taxon>Hologalegina</taxon>
        <taxon>IRL clade</taxon>
        <taxon>Fabeae</taxon>
        <taxon>Lathyrus</taxon>
    </lineage>
</organism>
<dbReference type="GO" id="GO:0003723">
    <property type="term" value="F:RNA binding"/>
    <property type="evidence" value="ECO:0007669"/>
    <property type="project" value="UniProtKB-UniRule"/>
</dbReference>
<dbReference type="Pfam" id="PF00076">
    <property type="entry name" value="RRM_1"/>
    <property type="match status" value="2"/>
</dbReference>
<dbReference type="PANTHER" id="PTHR48024">
    <property type="entry name" value="GEO13361P1-RELATED"/>
    <property type="match status" value="1"/>
</dbReference>
<dbReference type="PROSITE" id="PS50102">
    <property type="entry name" value="RRM"/>
    <property type="match status" value="2"/>
</dbReference>
<dbReference type="OrthoDB" id="1875751at2759"/>
<evidence type="ECO:0000256" key="3">
    <source>
        <dbReference type="SAM" id="MobiDB-lite"/>
    </source>
</evidence>
<accession>A0A9D4XYB0</accession>
<protein>
    <recommendedName>
        <fullName evidence="4">RRM domain-containing protein</fullName>
    </recommendedName>
</protein>
<dbReference type="Proteomes" id="UP001058974">
    <property type="component" value="Chromosome 3"/>
</dbReference>
<evidence type="ECO:0000259" key="4">
    <source>
        <dbReference type="PROSITE" id="PS50102"/>
    </source>
</evidence>
<dbReference type="Gene3D" id="3.30.70.330">
    <property type="match status" value="2"/>
</dbReference>
<evidence type="ECO:0000256" key="2">
    <source>
        <dbReference type="PROSITE-ProRule" id="PRU00176"/>
    </source>
</evidence>
<dbReference type="Gramene" id="Psat03G0236400-T1">
    <property type="protein sequence ID" value="KAI5426901.1"/>
    <property type="gene ID" value="KIW84_032364"/>
</dbReference>
<dbReference type="InterPro" id="IPR000504">
    <property type="entry name" value="RRM_dom"/>
</dbReference>
<dbReference type="SMART" id="SM00360">
    <property type="entry name" value="RRM"/>
    <property type="match status" value="2"/>
</dbReference>
<feature type="compositionally biased region" description="Low complexity" evidence="3">
    <location>
        <begin position="224"/>
        <end position="234"/>
    </location>
</feature>
<dbReference type="AlphaFoldDB" id="A0A9D4XYB0"/>
<feature type="domain" description="RRM" evidence="4">
    <location>
        <begin position="150"/>
        <end position="222"/>
    </location>
</feature>
<evidence type="ECO:0000313" key="6">
    <source>
        <dbReference type="Proteomes" id="UP001058974"/>
    </source>
</evidence>
<dbReference type="EMBL" id="JAMSHJ010000003">
    <property type="protein sequence ID" value="KAI5426901.1"/>
    <property type="molecule type" value="Genomic_DNA"/>
</dbReference>
<dbReference type="PANTHER" id="PTHR48024:SF45">
    <property type="entry name" value="RNA BINDING DOMAIN PROTEIN"/>
    <property type="match status" value="1"/>
</dbReference>
<dbReference type="InterPro" id="IPR050886">
    <property type="entry name" value="RNA-binding_reg"/>
</dbReference>
<gene>
    <name evidence="5" type="ORF">KIW84_032364</name>
</gene>
<feature type="region of interest" description="Disordered" evidence="3">
    <location>
        <begin position="224"/>
        <end position="252"/>
    </location>
</feature>
<dbReference type="InterPro" id="IPR012677">
    <property type="entry name" value="Nucleotide-bd_a/b_plait_sf"/>
</dbReference>
<dbReference type="Gramene" id="Psat3g069200.1">
    <property type="protein sequence ID" value="Psat3g069200.1.cds"/>
    <property type="gene ID" value="Psat3g069200"/>
</dbReference>
<dbReference type="InterPro" id="IPR035979">
    <property type="entry name" value="RBD_domain_sf"/>
</dbReference>
<feature type="domain" description="RRM" evidence="4">
    <location>
        <begin position="58"/>
        <end position="125"/>
    </location>
</feature>
<comment type="caution">
    <text evidence="5">The sequence shown here is derived from an EMBL/GenBank/DDBJ whole genome shotgun (WGS) entry which is preliminary data.</text>
</comment>
<keyword evidence="1 2" id="KW-0694">RNA-binding</keyword>
<evidence type="ECO:0000313" key="5">
    <source>
        <dbReference type="EMBL" id="KAI5426901.1"/>
    </source>
</evidence>
<sequence>MENLNHGESSSNEEIRSRIGLLRKPQLVDLLCTLAFQHPSIAQEIKTVTTVHDAPLHRKLFVRPLSTITSSQTLRHAFEEYGEIEEAIVIRDRVTRISKNYGFVTYRDIESVHDALREPRKAIDGIVTVCDVARERKTSSDPESDSSLRRNLYVGDLPGGVTSENLLRDFQKHGEIEKAVVIGRYGFVTFATAEAAKKAIDYNTLHPTFAQGRKRIVNYAHWQSSRPPLSTSPSREYEQSENAYDDSPPPYPRLFTADSPYPRVYAMTDRFGNQYYYDYSYPY</sequence>
<reference evidence="5 6" key="1">
    <citation type="journal article" date="2022" name="Nat. Genet.">
        <title>Improved pea reference genome and pan-genome highlight genomic features and evolutionary characteristics.</title>
        <authorList>
            <person name="Yang T."/>
            <person name="Liu R."/>
            <person name="Luo Y."/>
            <person name="Hu S."/>
            <person name="Wang D."/>
            <person name="Wang C."/>
            <person name="Pandey M.K."/>
            <person name="Ge S."/>
            <person name="Xu Q."/>
            <person name="Li N."/>
            <person name="Li G."/>
            <person name="Huang Y."/>
            <person name="Saxena R.K."/>
            <person name="Ji Y."/>
            <person name="Li M."/>
            <person name="Yan X."/>
            <person name="He Y."/>
            <person name="Liu Y."/>
            <person name="Wang X."/>
            <person name="Xiang C."/>
            <person name="Varshney R.K."/>
            <person name="Ding H."/>
            <person name="Gao S."/>
            <person name="Zong X."/>
        </authorList>
    </citation>
    <scope>NUCLEOTIDE SEQUENCE [LARGE SCALE GENOMIC DNA]</scope>
    <source>
        <strain evidence="5 6">cv. Zhongwan 6</strain>
    </source>
</reference>
<dbReference type="SUPFAM" id="SSF54928">
    <property type="entry name" value="RNA-binding domain, RBD"/>
    <property type="match status" value="2"/>
</dbReference>
<keyword evidence="6" id="KW-1185">Reference proteome</keyword>
<proteinExistence type="predicted"/>
<name>A0A9D4XYB0_PEA</name>
<evidence type="ECO:0000256" key="1">
    <source>
        <dbReference type="ARBA" id="ARBA00022884"/>
    </source>
</evidence>